<dbReference type="InterPro" id="IPR047538">
    <property type="entry name" value="KH-I_ASCC1"/>
</dbReference>
<sequence>MDILRPVLININGRIYRKNPVQEECPYEEEDDYSYSGADAEQCLDEPCDAHNIEQTEKGFRCAIDVPSVLYKYIIGKKGETRKRLESDTKTSISIPKQGVEGQIVVTGAHRAAVASAVTRIEVLIDSFRRKQPFTHFLSFALNHPQVQEGFLRFREEVLEQCGQVRESEWTALVTGAHRAAVASAVTRIEVLIDSFRRKQPFTHFLSFALNHPQVQEGFLRFREEVLEQCGQDSGVDVSIFQNPAKLHLTIGTLALLNEQEVTRANELLQQCHNVIRDITQAKPLPVEVRGIEYMNDDPSMVDVLYAKVAVQDGSDKLQQIADRLVECLASAGLMERERDRVKIHGTIMNTLFRKDPSAEDKGASGRPNNKDREAFNARNILQMFGEFYFGAFELNSVQISQRFSTDGTGYYSSVGHVTFS</sequence>
<evidence type="ECO:0000313" key="3">
    <source>
        <dbReference type="EMBL" id="ROI83784.1"/>
    </source>
</evidence>
<dbReference type="InterPro" id="IPR004087">
    <property type="entry name" value="KH_dom"/>
</dbReference>
<dbReference type="Pfam" id="PF00013">
    <property type="entry name" value="KH_1"/>
    <property type="match status" value="1"/>
</dbReference>
<name>A0A3N0XQQ2_ANAGA</name>
<organism evidence="3 4">
    <name type="scientific">Anabarilius grahami</name>
    <name type="common">Kanglang fish</name>
    <name type="synonym">Barilius grahami</name>
    <dbReference type="NCBI Taxonomy" id="495550"/>
    <lineage>
        <taxon>Eukaryota</taxon>
        <taxon>Metazoa</taxon>
        <taxon>Chordata</taxon>
        <taxon>Craniata</taxon>
        <taxon>Vertebrata</taxon>
        <taxon>Euteleostomi</taxon>
        <taxon>Actinopterygii</taxon>
        <taxon>Neopterygii</taxon>
        <taxon>Teleostei</taxon>
        <taxon>Ostariophysi</taxon>
        <taxon>Cypriniformes</taxon>
        <taxon>Xenocyprididae</taxon>
        <taxon>Xenocypridinae</taxon>
        <taxon>Xenocypridinae incertae sedis</taxon>
        <taxon>Anabarilius</taxon>
    </lineage>
</organism>
<dbReference type="SMART" id="SM00322">
    <property type="entry name" value="KH"/>
    <property type="match status" value="1"/>
</dbReference>
<evidence type="ECO:0000259" key="2">
    <source>
        <dbReference type="SMART" id="SM00322"/>
    </source>
</evidence>
<dbReference type="Pfam" id="PF10469">
    <property type="entry name" value="AKAP7_NLS"/>
    <property type="match status" value="1"/>
</dbReference>
<dbReference type="InterPro" id="IPR004088">
    <property type="entry name" value="KH_dom_type_1"/>
</dbReference>
<dbReference type="EMBL" id="RJVU01067364">
    <property type="protein sequence ID" value="ROI83784.1"/>
    <property type="molecule type" value="Genomic_DNA"/>
</dbReference>
<keyword evidence="4" id="KW-1185">Reference proteome</keyword>
<dbReference type="InterPro" id="IPR009210">
    <property type="entry name" value="ASCC1"/>
</dbReference>
<dbReference type="InterPro" id="IPR036612">
    <property type="entry name" value="KH_dom_type_1_sf"/>
</dbReference>
<evidence type="ECO:0000313" key="4">
    <source>
        <dbReference type="Proteomes" id="UP000281406"/>
    </source>
</evidence>
<dbReference type="OrthoDB" id="277832at2759"/>
<dbReference type="PANTHER" id="PTHR13360:SF1">
    <property type="entry name" value="ACTIVATING SIGNAL COINTEGRATOR 1 COMPLEX SUBUNIT 1"/>
    <property type="match status" value="1"/>
</dbReference>
<dbReference type="GO" id="GO:0006307">
    <property type="term" value="P:DNA alkylation repair"/>
    <property type="evidence" value="ECO:0007669"/>
    <property type="project" value="InterPro"/>
</dbReference>
<dbReference type="Proteomes" id="UP000281406">
    <property type="component" value="Unassembled WGS sequence"/>
</dbReference>
<dbReference type="PROSITE" id="PS50084">
    <property type="entry name" value="KH_TYPE_1"/>
    <property type="match status" value="1"/>
</dbReference>
<proteinExistence type="predicted"/>
<dbReference type="GO" id="GO:0006355">
    <property type="term" value="P:regulation of DNA-templated transcription"/>
    <property type="evidence" value="ECO:0007669"/>
    <property type="project" value="TreeGrafter"/>
</dbReference>
<dbReference type="GO" id="GO:0003723">
    <property type="term" value="F:RNA binding"/>
    <property type="evidence" value="ECO:0007669"/>
    <property type="project" value="UniProtKB-UniRule"/>
</dbReference>
<dbReference type="PIRSF" id="PIRSF027019">
    <property type="entry name" value="Euk_LigT"/>
    <property type="match status" value="1"/>
</dbReference>
<keyword evidence="1" id="KW-0694">RNA-binding</keyword>
<dbReference type="InterPro" id="IPR019510">
    <property type="entry name" value="AKAP7-like_phosphoesterase"/>
</dbReference>
<dbReference type="Gene3D" id="3.90.1140.10">
    <property type="entry name" value="Cyclic phosphodiesterase"/>
    <property type="match status" value="2"/>
</dbReference>
<dbReference type="SUPFAM" id="SSF54791">
    <property type="entry name" value="Eukaryotic type KH-domain (KH-domain type I)"/>
    <property type="match status" value="1"/>
</dbReference>
<accession>A0A3N0XQQ2</accession>
<dbReference type="AlphaFoldDB" id="A0A3N0XQQ2"/>
<dbReference type="CDD" id="cd22419">
    <property type="entry name" value="KH-I_ASCC1"/>
    <property type="match status" value="1"/>
</dbReference>
<dbReference type="PANTHER" id="PTHR13360">
    <property type="entry name" value="ACTIVATING SIGNAL COINTEGRATOR 1 COMPLEX SUBUNIT 1"/>
    <property type="match status" value="1"/>
</dbReference>
<reference evidence="3 4" key="1">
    <citation type="submission" date="2018-10" db="EMBL/GenBank/DDBJ databases">
        <title>Genome assembly for a Yunnan-Guizhou Plateau 3E fish, Anabarilius grahami (Regan), and its evolutionary and genetic applications.</title>
        <authorList>
            <person name="Jiang W."/>
        </authorList>
    </citation>
    <scope>NUCLEOTIDE SEQUENCE [LARGE SCALE GENOMIC DNA]</scope>
    <source>
        <strain evidence="3">AG-KIZ</strain>
        <tissue evidence="3">Muscle</tissue>
    </source>
</reference>
<protein>
    <submittedName>
        <fullName evidence="3">Activating signal cointegrator 1 complex subunit 1</fullName>
    </submittedName>
</protein>
<dbReference type="GO" id="GO:0005634">
    <property type="term" value="C:nucleus"/>
    <property type="evidence" value="ECO:0007669"/>
    <property type="project" value="TreeGrafter"/>
</dbReference>
<evidence type="ECO:0000256" key="1">
    <source>
        <dbReference type="PROSITE-ProRule" id="PRU00117"/>
    </source>
</evidence>
<feature type="domain" description="K Homology" evidence="2">
    <location>
        <begin position="58"/>
        <end position="126"/>
    </location>
</feature>
<dbReference type="Gene3D" id="3.30.1370.10">
    <property type="entry name" value="K Homology domain, type 1"/>
    <property type="match status" value="1"/>
</dbReference>
<comment type="caution">
    <text evidence="3">The sequence shown here is derived from an EMBL/GenBank/DDBJ whole genome shotgun (WGS) entry which is preliminary data.</text>
</comment>
<gene>
    <name evidence="3" type="ORF">DPX16_14726</name>
</gene>